<evidence type="ECO:0000313" key="9">
    <source>
        <dbReference type="Proteomes" id="UP000622317"/>
    </source>
</evidence>
<dbReference type="InterPro" id="IPR001048">
    <property type="entry name" value="Asp/Glu/Uridylate_kinase"/>
</dbReference>
<organism evidence="8 9">
    <name type="scientific">Pelagicoccus enzymogenes</name>
    <dbReference type="NCBI Taxonomy" id="2773457"/>
    <lineage>
        <taxon>Bacteria</taxon>
        <taxon>Pseudomonadati</taxon>
        <taxon>Verrucomicrobiota</taxon>
        <taxon>Opitutia</taxon>
        <taxon>Puniceicoccales</taxon>
        <taxon>Pelagicoccaceae</taxon>
        <taxon>Pelagicoccus</taxon>
    </lineage>
</organism>
<dbReference type="EMBL" id="JACYFG010000061">
    <property type="protein sequence ID" value="MBD5782636.1"/>
    <property type="molecule type" value="Genomic_DNA"/>
</dbReference>
<evidence type="ECO:0000256" key="6">
    <source>
        <dbReference type="ARBA" id="ARBA00048372"/>
    </source>
</evidence>
<evidence type="ECO:0000256" key="1">
    <source>
        <dbReference type="ARBA" id="ARBA00004925"/>
    </source>
</evidence>
<dbReference type="GO" id="GO:0006526">
    <property type="term" value="P:L-arginine biosynthetic process"/>
    <property type="evidence" value="ECO:0007669"/>
    <property type="project" value="InterPro"/>
</dbReference>
<dbReference type="PROSITE" id="PS51186">
    <property type="entry name" value="GNAT"/>
    <property type="match status" value="1"/>
</dbReference>
<dbReference type="SUPFAM" id="SSF53633">
    <property type="entry name" value="Carbamate kinase-like"/>
    <property type="match status" value="1"/>
</dbReference>
<dbReference type="Pfam" id="PF00696">
    <property type="entry name" value="AA_kinase"/>
    <property type="match status" value="1"/>
</dbReference>
<dbReference type="NCBIfam" id="TIGR01890">
    <property type="entry name" value="N-Ac-Glu-synth"/>
    <property type="match status" value="1"/>
</dbReference>
<comment type="caution">
    <text evidence="8">The sequence shown here is derived from an EMBL/GenBank/DDBJ whole genome shotgun (WGS) entry which is preliminary data.</text>
</comment>
<keyword evidence="9" id="KW-1185">Reference proteome</keyword>
<comment type="catalytic activity">
    <reaction evidence="6">
        <text>L-glutamate + acetyl-CoA = N-acetyl-L-glutamate + CoA + H(+)</text>
        <dbReference type="Rhea" id="RHEA:24292"/>
        <dbReference type="ChEBI" id="CHEBI:15378"/>
        <dbReference type="ChEBI" id="CHEBI:29985"/>
        <dbReference type="ChEBI" id="CHEBI:44337"/>
        <dbReference type="ChEBI" id="CHEBI:57287"/>
        <dbReference type="ChEBI" id="CHEBI:57288"/>
        <dbReference type="EC" id="2.3.1.1"/>
    </reaction>
</comment>
<dbReference type="GO" id="GO:0005737">
    <property type="term" value="C:cytoplasm"/>
    <property type="evidence" value="ECO:0007669"/>
    <property type="project" value="InterPro"/>
</dbReference>
<evidence type="ECO:0000256" key="3">
    <source>
        <dbReference type="ARBA" id="ARBA00012697"/>
    </source>
</evidence>
<evidence type="ECO:0000259" key="7">
    <source>
        <dbReference type="PROSITE" id="PS51186"/>
    </source>
</evidence>
<comment type="similarity">
    <text evidence="2">Belongs to the acetyltransferase family. ArgA subfamily.</text>
</comment>
<evidence type="ECO:0000256" key="2">
    <source>
        <dbReference type="ARBA" id="ARBA00009145"/>
    </source>
</evidence>
<proteinExistence type="inferred from homology"/>
<dbReference type="AlphaFoldDB" id="A0A927FDZ1"/>
<evidence type="ECO:0000256" key="5">
    <source>
        <dbReference type="ARBA" id="ARBA00023315"/>
    </source>
</evidence>
<dbReference type="PANTHER" id="PTHR30602:SF12">
    <property type="entry name" value="AMINO-ACID ACETYLTRANSFERASE NAGS1, CHLOROPLASTIC-RELATED"/>
    <property type="match status" value="1"/>
</dbReference>
<dbReference type="EC" id="2.3.1.1" evidence="3"/>
<name>A0A927FDZ1_9BACT</name>
<reference evidence="8" key="1">
    <citation type="submission" date="2020-09" db="EMBL/GenBank/DDBJ databases">
        <title>Pelagicoccus enzymogenes sp. nov. with an EPS production, isolated from marine sediment.</title>
        <authorList>
            <person name="Feng X."/>
        </authorList>
    </citation>
    <scope>NUCLEOTIDE SEQUENCE</scope>
    <source>
        <strain evidence="8">NFK12</strain>
    </source>
</reference>
<evidence type="ECO:0000313" key="8">
    <source>
        <dbReference type="EMBL" id="MBD5782636.1"/>
    </source>
</evidence>
<dbReference type="CDD" id="cd04301">
    <property type="entry name" value="NAT_SF"/>
    <property type="match status" value="1"/>
</dbReference>
<dbReference type="Gene3D" id="3.40.630.30">
    <property type="match status" value="1"/>
</dbReference>
<gene>
    <name evidence="8" type="primary">argA</name>
    <name evidence="8" type="ORF">IEN85_24280</name>
</gene>
<protein>
    <recommendedName>
        <fullName evidence="3">amino-acid N-acetyltransferase</fullName>
        <ecNumber evidence="3">2.3.1.1</ecNumber>
    </recommendedName>
</protein>
<dbReference type="InterPro" id="IPR036393">
    <property type="entry name" value="AceGlu_kinase-like_sf"/>
</dbReference>
<dbReference type="InterPro" id="IPR010167">
    <property type="entry name" value="NH2A_AcTrfase"/>
</dbReference>
<dbReference type="PANTHER" id="PTHR30602">
    <property type="entry name" value="AMINO-ACID ACETYLTRANSFERASE"/>
    <property type="match status" value="1"/>
</dbReference>
<keyword evidence="4 8" id="KW-0808">Transferase</keyword>
<evidence type="ECO:0000256" key="4">
    <source>
        <dbReference type="ARBA" id="ARBA00022679"/>
    </source>
</evidence>
<feature type="domain" description="N-acetyltransferase" evidence="7">
    <location>
        <begin position="287"/>
        <end position="429"/>
    </location>
</feature>
<dbReference type="PIRSF" id="PIRSF000423">
    <property type="entry name" value="ArgA"/>
    <property type="match status" value="1"/>
</dbReference>
<dbReference type="Gene3D" id="3.40.1160.10">
    <property type="entry name" value="Acetylglutamate kinase-like"/>
    <property type="match status" value="1"/>
</dbReference>
<dbReference type="SUPFAM" id="SSF55729">
    <property type="entry name" value="Acyl-CoA N-acyltransferases (Nat)"/>
    <property type="match status" value="1"/>
</dbReference>
<dbReference type="Proteomes" id="UP000622317">
    <property type="component" value="Unassembled WGS sequence"/>
</dbReference>
<comment type="pathway">
    <text evidence="1">Amino-acid biosynthesis; L-arginine biosynthesis; N(2)-acetyl-L-ornithine from L-glutamate: step 1/4.</text>
</comment>
<dbReference type="HAMAP" id="MF_01105">
    <property type="entry name" value="N_acetyl_glu_synth"/>
    <property type="match status" value="1"/>
</dbReference>
<accession>A0A927FDZ1</accession>
<dbReference type="Pfam" id="PF00583">
    <property type="entry name" value="Acetyltransf_1"/>
    <property type="match status" value="1"/>
</dbReference>
<dbReference type="InterPro" id="IPR016181">
    <property type="entry name" value="Acyl_CoA_acyltransferase"/>
</dbReference>
<keyword evidence="5 8" id="KW-0012">Acyltransferase</keyword>
<dbReference type="InterPro" id="IPR000182">
    <property type="entry name" value="GNAT_dom"/>
</dbReference>
<dbReference type="GO" id="GO:0004042">
    <property type="term" value="F:L-glutamate N-acetyltransferase activity"/>
    <property type="evidence" value="ECO:0007669"/>
    <property type="project" value="InterPro"/>
</dbReference>
<sequence length="437" mass="48241">MDASESEQTIKPTDLRGILNYVPRFLGQTFVVALDGSIIESDNLPNLLLDIAVLRSLQINVVIVHGIGKQLTDLSSARSITPSNTDGSGATDGPTLDLAIRASSRVSHQILEALTKAKLKCAITNSIKAKPMGILKGVDLLNTGKTDQIDADFLRHLISKSIIPIIQPIGFDRNGHTLRINSDALAVDTAIALGATKILFLSEENGFVKNGRLTQQIPVAELEEFIAAPEFESLSPALKSKSLQALRGVKAEISRIHILDGRIHDGLIREVFSNEGVGTLIYGNEYQQIRRATRDEVPLVYHLTRSGVAREELMERSMASIEEKIQNYYVYEVDGNIMACVLLDRFPEDSELREVSSLFVHPFYQRQGIGRKLVRFACQLAEQEGARRVIALSTQTQNFFTSLLGFEETSPDALPPSRRASYDANKRKSKVLLKSFA</sequence>